<evidence type="ECO:0000256" key="8">
    <source>
        <dbReference type="ARBA" id="ARBA00022777"/>
    </source>
</evidence>
<keyword evidence="9 13" id="KW-0067">ATP-binding</keyword>
<accession>A0A0N4YYR0</accession>
<evidence type="ECO:0000256" key="11">
    <source>
        <dbReference type="ARBA" id="ARBA00023152"/>
    </source>
</evidence>
<keyword evidence="10" id="KW-0460">Magnesium</keyword>
<evidence type="ECO:0000256" key="1">
    <source>
        <dbReference type="ARBA" id="ARBA00001946"/>
    </source>
</evidence>
<comment type="pathway">
    <text evidence="2 14">Carbohydrate degradation; glycolysis; pyruvate from D-glyceraldehyde 3-phosphate: step 2/5.</text>
</comment>
<dbReference type="GO" id="GO:0006096">
    <property type="term" value="P:glycolytic process"/>
    <property type="evidence" value="ECO:0007669"/>
    <property type="project" value="UniProtKB-UniPathway"/>
</dbReference>
<feature type="binding site" evidence="13">
    <location>
        <begin position="407"/>
        <end position="410"/>
    </location>
    <ligand>
        <name>ATP</name>
        <dbReference type="ChEBI" id="CHEBI:30616"/>
    </ligand>
</feature>
<evidence type="ECO:0000256" key="13">
    <source>
        <dbReference type="PIRSR" id="PIRSR000724-2"/>
    </source>
</evidence>
<dbReference type="InterPro" id="IPR015824">
    <property type="entry name" value="Phosphoglycerate_kinase_N"/>
</dbReference>
<keyword evidence="7" id="KW-0547">Nucleotide-binding</keyword>
<dbReference type="GO" id="GO:0004618">
    <property type="term" value="F:phosphoglycerate kinase activity"/>
    <property type="evidence" value="ECO:0007669"/>
    <property type="project" value="UniProtKB-EC"/>
</dbReference>
<dbReference type="EC" id="2.7.2.3" evidence="4 14"/>
<dbReference type="AlphaFoldDB" id="A0A0N4YYR0"/>
<dbReference type="PANTHER" id="PTHR11406">
    <property type="entry name" value="PHOSPHOGLYCERATE KINASE"/>
    <property type="match status" value="1"/>
</dbReference>
<keyword evidence="17" id="KW-1185">Reference proteome</keyword>
<dbReference type="Pfam" id="PF00162">
    <property type="entry name" value="PGK"/>
    <property type="match status" value="1"/>
</dbReference>
<dbReference type="GO" id="GO:0043531">
    <property type="term" value="F:ADP binding"/>
    <property type="evidence" value="ECO:0007669"/>
    <property type="project" value="TreeGrafter"/>
</dbReference>
<keyword evidence="5 14" id="KW-0808">Transferase</keyword>
<evidence type="ECO:0000256" key="4">
    <source>
        <dbReference type="ARBA" id="ARBA00013061"/>
    </source>
</evidence>
<evidence type="ECO:0000256" key="15">
    <source>
        <dbReference type="RuleBase" id="RU000696"/>
    </source>
</evidence>
<dbReference type="GO" id="GO:0006094">
    <property type="term" value="P:gluconeogenesis"/>
    <property type="evidence" value="ECO:0007669"/>
    <property type="project" value="TreeGrafter"/>
</dbReference>
<evidence type="ECO:0000256" key="7">
    <source>
        <dbReference type="ARBA" id="ARBA00022741"/>
    </source>
</evidence>
<dbReference type="PANTHER" id="PTHR11406:SF0">
    <property type="entry name" value="PHOSPHOGLYCERATE KINASE"/>
    <property type="match status" value="1"/>
</dbReference>
<dbReference type="PRINTS" id="PR00477">
    <property type="entry name" value="PHGLYCKINASE"/>
</dbReference>
<feature type="binding site" evidence="13">
    <location>
        <position position="218"/>
    </location>
    <ligand>
        <name>ATP</name>
        <dbReference type="ChEBI" id="CHEBI:30616"/>
    </ligand>
</feature>
<evidence type="ECO:0000256" key="9">
    <source>
        <dbReference type="ARBA" id="ARBA00022840"/>
    </source>
</evidence>
<comment type="catalytic activity">
    <reaction evidence="14">
        <text>(2R)-3-phosphoglycerate + ATP = (2R)-3-phospho-glyceroyl phosphate + ADP</text>
        <dbReference type="Rhea" id="RHEA:14801"/>
        <dbReference type="ChEBI" id="CHEBI:30616"/>
        <dbReference type="ChEBI" id="CHEBI:57604"/>
        <dbReference type="ChEBI" id="CHEBI:58272"/>
        <dbReference type="ChEBI" id="CHEBI:456216"/>
        <dbReference type="EC" id="2.7.2.3"/>
    </reaction>
</comment>
<proteinExistence type="inferred from homology"/>
<comment type="cofactor">
    <cofactor evidence="1">
        <name>Mg(2+)</name>
        <dbReference type="ChEBI" id="CHEBI:18420"/>
    </cofactor>
</comment>
<dbReference type="Proteomes" id="UP000271162">
    <property type="component" value="Unassembled WGS sequence"/>
</dbReference>
<evidence type="ECO:0000256" key="5">
    <source>
        <dbReference type="ARBA" id="ARBA00022679"/>
    </source>
</evidence>
<feature type="binding site" evidence="12">
    <location>
        <begin position="23"/>
        <end position="25"/>
    </location>
    <ligand>
        <name>substrate</name>
    </ligand>
</feature>
<reference evidence="16 17" key="2">
    <citation type="submission" date="2018-11" db="EMBL/GenBank/DDBJ databases">
        <authorList>
            <consortium name="Pathogen Informatics"/>
        </authorList>
    </citation>
    <scope>NUCLEOTIDE SEQUENCE [LARGE SCALE GENOMIC DNA]</scope>
</reference>
<sequence length="451" mass="48606">MSLGKLSIDKVNVSGKRVLIRVDFNVPQKDGKITNNQRIVAALPTIKYCLDNGAKAVILMSHLGRPDGKKNAKYTLAPVAEELKKVLNKDVKFLPDCVGPEIEAACADPAPGSVILLENLRYHIEEEGKCVNEKGEKLKASPEDVEKFRASLTKLGDIYVNDAFGTAHRAHSSMVGVKLETRACGYLMKNELVYFSKALNDPARPFLAILGGAKVADKIQLIKNMLDKVNEMIIGGGMAFTFLKVDQNVEIGKSLYDEENMLDKVNEMIIGGGMAFTFLKVDQNVEIGKSLYDEEGAKIVKDLLAKAKEKNVKIHLPVDFVVGDKFAEDATAKTCTLAEGVPKDHMGLDVGPKTEEIFAEAVGRAKTIVWNGPPGVFEFQKFSHGTKALMDAVVKATANGCVTIIGGGDTATVCKKFKTEDKVSHVSTGGGASLELLEGKILPGVEALSAA</sequence>
<comment type="subunit">
    <text evidence="15">Monomer.</text>
</comment>
<feature type="binding site" evidence="13">
    <location>
        <position position="378"/>
    </location>
    <ligand>
        <name>ATP</name>
        <dbReference type="ChEBI" id="CHEBI:30616"/>
    </ligand>
</feature>
<evidence type="ECO:0000256" key="3">
    <source>
        <dbReference type="ARBA" id="ARBA00008982"/>
    </source>
</evidence>
<evidence type="ECO:0000256" key="6">
    <source>
        <dbReference type="ARBA" id="ARBA00022723"/>
    </source>
</evidence>
<feature type="binding site" evidence="12">
    <location>
        <position position="38"/>
    </location>
    <ligand>
        <name>(2R)-3-phosphoglycerate</name>
        <dbReference type="ChEBI" id="CHEBI:58272"/>
    </ligand>
</feature>
<protein>
    <recommendedName>
        <fullName evidence="4 14">Phosphoglycerate kinase</fullName>
        <ecNumber evidence="4 14">2.7.2.3</ecNumber>
    </recommendedName>
</protein>
<comment type="similarity">
    <text evidence="3 14">Belongs to the phosphoglycerate kinase family.</text>
</comment>
<dbReference type="PIRSF" id="PIRSF000724">
    <property type="entry name" value="Pgk"/>
    <property type="match status" value="1"/>
</dbReference>
<name>A0A0N4YYR0_NIPBR</name>
<evidence type="ECO:0000256" key="12">
    <source>
        <dbReference type="PIRSR" id="PIRSR000724-1"/>
    </source>
</evidence>
<keyword evidence="6" id="KW-0479">Metal-binding</keyword>
<dbReference type="EMBL" id="UYSL01027933">
    <property type="protein sequence ID" value="VDL87186.1"/>
    <property type="molecule type" value="Genomic_DNA"/>
</dbReference>
<dbReference type="FunFam" id="3.40.50.1260:FF:000031">
    <property type="entry name" value="Phosphoglycerate kinase 1"/>
    <property type="match status" value="2"/>
</dbReference>
<dbReference type="HAMAP" id="MF_00145">
    <property type="entry name" value="Phosphoglyc_kinase"/>
    <property type="match status" value="1"/>
</dbReference>
<feature type="binding site" evidence="12">
    <location>
        <begin position="62"/>
        <end position="65"/>
    </location>
    <ligand>
        <name>substrate</name>
    </ligand>
</feature>
<dbReference type="GO" id="GO:0046872">
    <property type="term" value="F:metal ion binding"/>
    <property type="evidence" value="ECO:0007669"/>
    <property type="project" value="UniProtKB-KW"/>
</dbReference>
<dbReference type="GO" id="GO:0005524">
    <property type="term" value="F:ATP binding"/>
    <property type="evidence" value="ECO:0007669"/>
    <property type="project" value="UniProtKB-KW"/>
</dbReference>
<keyword evidence="11" id="KW-0324">Glycolysis</keyword>
<evidence type="ECO:0000256" key="10">
    <source>
        <dbReference type="ARBA" id="ARBA00022842"/>
    </source>
</evidence>
<keyword evidence="8 14" id="KW-0418">Kinase</keyword>
<organism evidence="18">
    <name type="scientific">Nippostrongylus brasiliensis</name>
    <name type="common">Rat hookworm</name>
    <dbReference type="NCBI Taxonomy" id="27835"/>
    <lineage>
        <taxon>Eukaryota</taxon>
        <taxon>Metazoa</taxon>
        <taxon>Ecdysozoa</taxon>
        <taxon>Nematoda</taxon>
        <taxon>Chromadorea</taxon>
        <taxon>Rhabditida</taxon>
        <taxon>Rhabditina</taxon>
        <taxon>Rhabditomorpha</taxon>
        <taxon>Strongyloidea</taxon>
        <taxon>Heligmosomidae</taxon>
        <taxon>Nippostrongylus</taxon>
    </lineage>
</organism>
<dbReference type="Gene3D" id="3.40.50.1260">
    <property type="entry name" value="Phosphoglycerate kinase, N-terminal domain"/>
    <property type="match status" value="3"/>
</dbReference>
<dbReference type="InterPro" id="IPR036043">
    <property type="entry name" value="Phosphoglycerate_kinase_sf"/>
</dbReference>
<dbReference type="UniPathway" id="UPA00109">
    <property type="reaction ID" value="UER00185"/>
</dbReference>
<dbReference type="STRING" id="27835.A0A0N4YYR0"/>
<dbReference type="PROSITE" id="PS00111">
    <property type="entry name" value="PGLYCERATE_KINASE"/>
    <property type="match status" value="1"/>
</dbReference>
<dbReference type="OMA" id="DMIFDIG"/>
<evidence type="ECO:0000256" key="14">
    <source>
        <dbReference type="RuleBase" id="RU000532"/>
    </source>
</evidence>
<dbReference type="SUPFAM" id="SSF53748">
    <property type="entry name" value="Phosphoglycerate kinase"/>
    <property type="match status" value="2"/>
</dbReference>
<dbReference type="FunFam" id="3.40.50.1260:FF:000005">
    <property type="entry name" value="Phosphoglycerate kinase"/>
    <property type="match status" value="1"/>
</dbReference>
<reference evidence="18" key="1">
    <citation type="submission" date="2017-02" db="UniProtKB">
        <authorList>
            <consortium name="WormBaseParasite"/>
        </authorList>
    </citation>
    <scope>IDENTIFICATION</scope>
</reference>
<dbReference type="InterPro" id="IPR001576">
    <property type="entry name" value="Phosphoglycerate_kinase"/>
</dbReference>
<evidence type="ECO:0000313" key="16">
    <source>
        <dbReference type="EMBL" id="VDL87186.1"/>
    </source>
</evidence>
<feature type="binding site" evidence="12">
    <location>
        <position position="121"/>
    </location>
    <ligand>
        <name>(2R)-3-phosphoglycerate</name>
        <dbReference type="ChEBI" id="CHEBI:58272"/>
    </ligand>
</feature>
<feature type="binding site" evidence="12">
    <location>
        <position position="169"/>
    </location>
    <ligand>
        <name>(2R)-3-phosphoglycerate</name>
        <dbReference type="ChEBI" id="CHEBI:58272"/>
    </ligand>
</feature>
<dbReference type="GO" id="GO:0005829">
    <property type="term" value="C:cytosol"/>
    <property type="evidence" value="ECO:0007669"/>
    <property type="project" value="TreeGrafter"/>
</dbReference>
<dbReference type="InterPro" id="IPR015911">
    <property type="entry name" value="Phosphoglycerate_kinase_CS"/>
</dbReference>
<dbReference type="WBParaSite" id="NBR_0002238201-mRNA-1">
    <property type="protein sequence ID" value="NBR_0002238201-mRNA-1"/>
    <property type="gene ID" value="NBR_0002238201"/>
</dbReference>
<dbReference type="CDD" id="cd00318">
    <property type="entry name" value="Phosphoglycerate_kinase"/>
    <property type="match status" value="1"/>
</dbReference>
<evidence type="ECO:0000256" key="2">
    <source>
        <dbReference type="ARBA" id="ARBA00004838"/>
    </source>
</evidence>
<evidence type="ECO:0000313" key="18">
    <source>
        <dbReference type="WBParaSite" id="NBR_0002238201-mRNA-1"/>
    </source>
</evidence>
<dbReference type="FunFam" id="3.40.50.1260:FF:000032">
    <property type="entry name" value="Phosphoglycerate kinase"/>
    <property type="match status" value="1"/>
</dbReference>
<evidence type="ECO:0000313" key="17">
    <source>
        <dbReference type="Proteomes" id="UP000271162"/>
    </source>
</evidence>
<gene>
    <name evidence="16" type="ORF">NBR_LOCUS22383</name>
</gene>